<dbReference type="InterPro" id="IPR013105">
    <property type="entry name" value="TPR_2"/>
</dbReference>
<dbReference type="Proteomes" id="UP000694427">
    <property type="component" value="Unplaced"/>
</dbReference>
<dbReference type="FunFam" id="1.25.40.10:FF:000035">
    <property type="entry name" value="Tetratricopeptide repeat domain 7B"/>
    <property type="match status" value="1"/>
</dbReference>
<keyword evidence="4" id="KW-1133">Transmembrane helix</keyword>
<evidence type="ECO:0000256" key="4">
    <source>
        <dbReference type="SAM" id="Phobius"/>
    </source>
</evidence>
<dbReference type="PROSITE" id="PS50005">
    <property type="entry name" value="TPR"/>
    <property type="match status" value="2"/>
</dbReference>
<dbReference type="AlphaFoldDB" id="A0A8C1LIU2"/>
<evidence type="ECO:0000313" key="7">
    <source>
        <dbReference type="Proteomes" id="UP000694427"/>
    </source>
</evidence>
<evidence type="ECO:0000256" key="2">
    <source>
        <dbReference type="ARBA" id="ARBA00022803"/>
    </source>
</evidence>
<dbReference type="GO" id="GO:0046854">
    <property type="term" value="P:phosphatidylinositol phosphate biosynthetic process"/>
    <property type="evidence" value="ECO:0007669"/>
    <property type="project" value="TreeGrafter"/>
</dbReference>
<dbReference type="PANTHER" id="PTHR23083:SF365">
    <property type="entry name" value="TETRATRICOPEPTIDE REPEAT PROTEIN 7B"/>
    <property type="match status" value="1"/>
</dbReference>
<dbReference type="Pfam" id="PF13181">
    <property type="entry name" value="TPR_8"/>
    <property type="match status" value="1"/>
</dbReference>
<dbReference type="GO" id="GO:0005886">
    <property type="term" value="C:plasma membrane"/>
    <property type="evidence" value="ECO:0007669"/>
    <property type="project" value="TreeGrafter"/>
</dbReference>
<evidence type="ECO:0000256" key="1">
    <source>
        <dbReference type="ARBA" id="ARBA00022737"/>
    </source>
</evidence>
<dbReference type="PANTHER" id="PTHR23083">
    <property type="entry name" value="TETRATRICOPEPTIDE REPEAT PROTEIN, TPR"/>
    <property type="match status" value="1"/>
</dbReference>
<reference evidence="6" key="1">
    <citation type="submission" date="2025-08" db="UniProtKB">
        <authorList>
            <consortium name="Ensembl"/>
        </authorList>
    </citation>
    <scope>IDENTIFICATION</scope>
</reference>
<dbReference type="GO" id="GO:0072659">
    <property type="term" value="P:protein localization to plasma membrane"/>
    <property type="evidence" value="ECO:0007669"/>
    <property type="project" value="TreeGrafter"/>
</dbReference>
<keyword evidence="7" id="KW-1185">Reference proteome</keyword>
<dbReference type="Gene3D" id="1.25.40.10">
    <property type="entry name" value="Tetratricopeptide repeat domain"/>
    <property type="match status" value="2"/>
</dbReference>
<accession>A0A8C1LIU2</accession>
<dbReference type="SUPFAM" id="SSF48452">
    <property type="entry name" value="TPR-like"/>
    <property type="match status" value="2"/>
</dbReference>
<evidence type="ECO:0000256" key="3">
    <source>
        <dbReference type="PROSITE-ProRule" id="PRU00339"/>
    </source>
</evidence>
<dbReference type="Ensembl" id="ENSCCRT00010069673.1">
    <property type="protein sequence ID" value="ENSCCRP00010063450.1"/>
    <property type="gene ID" value="ENSCCRG00010026858.1"/>
</dbReference>
<dbReference type="SMART" id="SM00028">
    <property type="entry name" value="TPR"/>
    <property type="match status" value="5"/>
</dbReference>
<sequence>QFAFLRKMHVSGMGKNARCREIILRTLCHAQDAAKDVNVSTTVKHICQCLLNVNNNGKAVQKNAKTHSVKMTEYMQEASLIMAKLCYVECDYREALNQYSRVNLDEMQLVGAPVYRLSMIAEAYATKGLCLEKVPMASPSLSSRNADRDQEIITCYEKSGDIALLYLQEVEKVFPNIHSLHFFSSSIFTLLHVTVFMMSWMEKFMMAFLSLSSLFCPQENTEEALLLLLISESMANRDAVLSRIPEHNNDRIISLQSASLVYDLLTIALGRRGQYEMLSECLERAMKFAFEEFHLWFQLALSLMAAGKSARAVKVLKECMRLKPDDPTIPLLAVKLCIGNLHWLEEGERFAKIVIDMGEKAAEFRAKGYLAIGLVYSLRATDASLRGMQEEYQKKALSAFQRAQSLSPTDHLAVFYLALQLAVSRQIPEALGYVRQALQLQGDDVHSLHLLALLLSAQKHYHDALNIIEMALSEYPENFILLFTKVKLETLCRGPEEALLSCKRMLQIWKKFYIKVFTSNICSVVDICREAPMYVSLPTVYVSTAGSVHATSIAASRVEQALSEVASSLQSSAPKQGPLHPWMTLAQIWLHAAEVYIGMGKAAEATACTQEAANLFPMSHNVLFMKGQVAELRGNVDEAKRWYEEALSISPTHVKTMQRLVSTLLLSPAVCVLIVSRNVMSYKGAPL</sequence>
<feature type="repeat" description="TPR" evidence="3">
    <location>
        <begin position="293"/>
        <end position="326"/>
    </location>
</feature>
<feature type="domain" description="Tetratricopeptide repeat protein 7 N-terminal" evidence="5">
    <location>
        <begin position="69"/>
        <end position="179"/>
    </location>
</feature>
<feature type="transmembrane region" description="Helical" evidence="4">
    <location>
        <begin position="180"/>
        <end position="201"/>
    </location>
</feature>
<dbReference type="InterPro" id="IPR011990">
    <property type="entry name" value="TPR-like_helical_dom_sf"/>
</dbReference>
<feature type="repeat" description="TPR" evidence="3">
    <location>
        <begin position="620"/>
        <end position="653"/>
    </location>
</feature>
<feature type="domain" description="Tetratricopeptide repeat protein 7 N-terminal" evidence="5">
    <location>
        <begin position="212"/>
        <end position="282"/>
    </location>
</feature>
<evidence type="ECO:0000313" key="6">
    <source>
        <dbReference type="Ensembl" id="ENSCCRP00010063450.1"/>
    </source>
</evidence>
<proteinExistence type="predicted"/>
<dbReference type="InterPro" id="IPR045819">
    <property type="entry name" value="TTC7_N"/>
</dbReference>
<reference evidence="6" key="2">
    <citation type="submission" date="2025-09" db="UniProtKB">
        <authorList>
            <consortium name="Ensembl"/>
        </authorList>
    </citation>
    <scope>IDENTIFICATION</scope>
</reference>
<dbReference type="Pfam" id="PF07719">
    <property type="entry name" value="TPR_2"/>
    <property type="match status" value="1"/>
</dbReference>
<dbReference type="InterPro" id="IPR051722">
    <property type="entry name" value="Endocytosis_PI4K-reg_protein"/>
</dbReference>
<keyword evidence="4" id="KW-0472">Membrane</keyword>
<dbReference type="Pfam" id="PF19440">
    <property type="entry name" value="TTC7_N"/>
    <property type="match status" value="2"/>
</dbReference>
<protein>
    <submittedName>
        <fullName evidence="6">Tetratricopeptide repeat domain 7B</fullName>
    </submittedName>
</protein>
<keyword evidence="2 3" id="KW-0802">TPR repeat</keyword>
<keyword evidence="1" id="KW-0677">Repeat</keyword>
<name>A0A8C1LIU2_CYPCA</name>
<organism evidence="6 7">
    <name type="scientific">Cyprinus carpio</name>
    <name type="common">Common carp</name>
    <dbReference type="NCBI Taxonomy" id="7962"/>
    <lineage>
        <taxon>Eukaryota</taxon>
        <taxon>Metazoa</taxon>
        <taxon>Chordata</taxon>
        <taxon>Craniata</taxon>
        <taxon>Vertebrata</taxon>
        <taxon>Euteleostomi</taxon>
        <taxon>Actinopterygii</taxon>
        <taxon>Neopterygii</taxon>
        <taxon>Teleostei</taxon>
        <taxon>Ostariophysi</taxon>
        <taxon>Cypriniformes</taxon>
        <taxon>Cyprinidae</taxon>
        <taxon>Cyprininae</taxon>
        <taxon>Cyprinus</taxon>
    </lineage>
</organism>
<keyword evidence="4" id="KW-0812">Transmembrane</keyword>
<dbReference type="InterPro" id="IPR019734">
    <property type="entry name" value="TPR_rpt"/>
</dbReference>
<evidence type="ECO:0000259" key="5">
    <source>
        <dbReference type="Pfam" id="PF19440"/>
    </source>
</evidence>